<dbReference type="InterPro" id="IPR005122">
    <property type="entry name" value="Uracil-DNA_glycosylase-like"/>
</dbReference>
<sequence length="179" mass="18899">MPVLNGFDAQVCARTRVLVLGSMPGDASLLAGQYYAHPRNRFWPLMQALCGVDAGLVYPQRVQALLAAGVGLWDVLAACQRPGSLDASIRRGSEIVVDLPGLLPHCPQLQLIACNGKAAATLYARHLSGPVQQLRPDLPWLALPSTSPANAAFSLSRLQQQWQPLRAALEGQGGGGTGG</sequence>
<proteinExistence type="predicted"/>
<feature type="domain" description="Uracil-DNA glycosylase-like" evidence="1">
    <location>
        <begin position="8"/>
        <end position="166"/>
    </location>
</feature>
<dbReference type="SMART" id="SM00987">
    <property type="entry name" value="UreE_C"/>
    <property type="match status" value="1"/>
</dbReference>
<dbReference type="OrthoDB" id="9799921at2"/>
<reference evidence="2 3" key="1">
    <citation type="submission" date="2015-05" db="EMBL/GenBank/DDBJ databases">
        <title>Genome sequencing and analysis of members of genus Stenotrophomonas.</title>
        <authorList>
            <person name="Patil P.P."/>
            <person name="Midha S."/>
            <person name="Patil P.B."/>
        </authorList>
    </citation>
    <scope>NUCLEOTIDE SEQUENCE [LARGE SCALE GENOMIC DNA]</scope>
    <source>
        <strain evidence="2 3">DSM 24757</strain>
    </source>
</reference>
<dbReference type="RefSeq" id="WP_057637093.1">
    <property type="nucleotide sequence ID" value="NZ_LDJM01000011.1"/>
</dbReference>
<dbReference type="Pfam" id="PF03167">
    <property type="entry name" value="UDG"/>
    <property type="match status" value="1"/>
</dbReference>
<gene>
    <name evidence="2" type="ORF">ABB30_04380</name>
</gene>
<dbReference type="PATRIC" id="fig|336566.3.peg.211"/>
<dbReference type="InterPro" id="IPR026353">
    <property type="entry name" value="Hypoxan-DNA_Glyclase"/>
</dbReference>
<dbReference type="STRING" id="336566.ABB30_04380"/>
<evidence type="ECO:0000259" key="1">
    <source>
        <dbReference type="SMART" id="SM00986"/>
    </source>
</evidence>
<dbReference type="AlphaFoldDB" id="A0A0R0D9D6"/>
<dbReference type="Proteomes" id="UP000050956">
    <property type="component" value="Unassembled WGS sequence"/>
</dbReference>
<organism evidence="2 3">
    <name type="scientific">Stenotrophomonas ginsengisoli</name>
    <dbReference type="NCBI Taxonomy" id="336566"/>
    <lineage>
        <taxon>Bacteria</taxon>
        <taxon>Pseudomonadati</taxon>
        <taxon>Pseudomonadota</taxon>
        <taxon>Gammaproteobacteria</taxon>
        <taxon>Lysobacterales</taxon>
        <taxon>Lysobacteraceae</taxon>
        <taxon>Stenotrophomonas</taxon>
    </lineage>
</organism>
<accession>A0A0R0D9D6</accession>
<dbReference type="NCBIfam" id="TIGR04274">
    <property type="entry name" value="hypoxanDNAglyco"/>
    <property type="match status" value="1"/>
</dbReference>
<comment type="caution">
    <text evidence="2">The sequence shown here is derived from an EMBL/GenBank/DDBJ whole genome shotgun (WGS) entry which is preliminary data.</text>
</comment>
<dbReference type="SMART" id="SM00986">
    <property type="entry name" value="UDG"/>
    <property type="match status" value="1"/>
</dbReference>
<protein>
    <submittedName>
        <fullName evidence="2">DNA glycosylase</fullName>
    </submittedName>
</protein>
<dbReference type="EMBL" id="LDJM01000011">
    <property type="protein sequence ID" value="KRG78294.1"/>
    <property type="molecule type" value="Genomic_DNA"/>
</dbReference>
<evidence type="ECO:0000313" key="2">
    <source>
        <dbReference type="EMBL" id="KRG78294.1"/>
    </source>
</evidence>
<keyword evidence="3" id="KW-1185">Reference proteome</keyword>
<dbReference type="SUPFAM" id="SSF52141">
    <property type="entry name" value="Uracil-DNA glycosylase-like"/>
    <property type="match status" value="1"/>
</dbReference>
<name>A0A0R0D9D6_9GAMM</name>
<dbReference type="Gene3D" id="3.40.470.10">
    <property type="entry name" value="Uracil-DNA glycosylase-like domain"/>
    <property type="match status" value="1"/>
</dbReference>
<evidence type="ECO:0000313" key="3">
    <source>
        <dbReference type="Proteomes" id="UP000050956"/>
    </source>
</evidence>
<dbReference type="CDD" id="cd10032">
    <property type="entry name" value="UDG-F6_HDG"/>
    <property type="match status" value="1"/>
</dbReference>
<dbReference type="InterPro" id="IPR036895">
    <property type="entry name" value="Uracil-DNA_glycosylase-like_sf"/>
</dbReference>